<dbReference type="AlphaFoldDB" id="A0AAT9G0I9"/>
<accession>A0AAT9G0I9</accession>
<reference evidence="1" key="1">
    <citation type="submission" date="2024-06" db="EMBL/GenBank/DDBJ databases">
        <title>Whole Genome Sequence of Streptococcus sp. strain SN-1.</title>
        <authorList>
            <person name="Saito M."/>
            <person name="Kuwahara N."/>
            <person name="Senpuku H."/>
        </authorList>
    </citation>
    <scope>NUCLEOTIDE SEQUENCE</scope>
    <source>
        <strain evidence="1">SN-1</strain>
    </source>
</reference>
<proteinExistence type="predicted"/>
<evidence type="ECO:0008006" key="2">
    <source>
        <dbReference type="Google" id="ProtNLM"/>
    </source>
</evidence>
<protein>
    <recommendedName>
        <fullName evidence="2">Ferrochelatase</fullName>
    </recommendedName>
</protein>
<organism evidence="1">
    <name type="scientific">Streptococcus sp. SN-1</name>
    <dbReference type="NCBI Taxonomy" id="3074854"/>
    <lineage>
        <taxon>Bacteria</taxon>
        <taxon>Bacillati</taxon>
        <taxon>Bacillota</taxon>
        <taxon>Bacilli</taxon>
        <taxon>Lactobacillales</taxon>
        <taxon>Streptococcaceae</taxon>
        <taxon>Streptococcus</taxon>
    </lineage>
</organism>
<sequence length="44" mass="5177">MAESEDLQMPEFVKKLIEKKGRENVKMPYLIKKMLEKAGKLPKE</sequence>
<name>A0AAT9G0I9_9STRE</name>
<dbReference type="EMBL" id="AP028929">
    <property type="protein sequence ID" value="BET04962.1"/>
    <property type="molecule type" value="Genomic_DNA"/>
</dbReference>
<evidence type="ECO:0000313" key="1">
    <source>
        <dbReference type="EMBL" id="BET04962.1"/>
    </source>
</evidence>
<gene>
    <name evidence="1" type="ORF">MASAN616_08250</name>
</gene>